<accession>A0A2P2NYA7</accession>
<dbReference type="AlphaFoldDB" id="A0A2P2NYA7"/>
<feature type="transmembrane region" description="Helical" evidence="1">
    <location>
        <begin position="12"/>
        <end position="30"/>
    </location>
</feature>
<protein>
    <submittedName>
        <fullName evidence="2">Uncharacterized protein</fullName>
    </submittedName>
</protein>
<organism evidence="2">
    <name type="scientific">Rhizophora mucronata</name>
    <name type="common">Asiatic mangrove</name>
    <dbReference type="NCBI Taxonomy" id="61149"/>
    <lineage>
        <taxon>Eukaryota</taxon>
        <taxon>Viridiplantae</taxon>
        <taxon>Streptophyta</taxon>
        <taxon>Embryophyta</taxon>
        <taxon>Tracheophyta</taxon>
        <taxon>Spermatophyta</taxon>
        <taxon>Magnoliopsida</taxon>
        <taxon>eudicotyledons</taxon>
        <taxon>Gunneridae</taxon>
        <taxon>Pentapetalae</taxon>
        <taxon>rosids</taxon>
        <taxon>fabids</taxon>
        <taxon>Malpighiales</taxon>
        <taxon>Rhizophoraceae</taxon>
        <taxon>Rhizophora</taxon>
    </lineage>
</organism>
<keyword evidence="1" id="KW-0812">Transmembrane</keyword>
<evidence type="ECO:0000313" key="2">
    <source>
        <dbReference type="EMBL" id="MBX47475.1"/>
    </source>
</evidence>
<keyword evidence="1" id="KW-1133">Transmembrane helix</keyword>
<reference evidence="2" key="1">
    <citation type="submission" date="2018-02" db="EMBL/GenBank/DDBJ databases">
        <title>Rhizophora mucronata_Transcriptome.</title>
        <authorList>
            <person name="Meera S.P."/>
            <person name="Sreeshan A."/>
            <person name="Augustine A."/>
        </authorList>
    </citation>
    <scope>NUCLEOTIDE SEQUENCE</scope>
    <source>
        <tissue evidence="2">Leaf</tissue>
    </source>
</reference>
<evidence type="ECO:0000256" key="1">
    <source>
        <dbReference type="SAM" id="Phobius"/>
    </source>
</evidence>
<keyword evidence="1" id="KW-0472">Membrane</keyword>
<name>A0A2P2NYA7_RHIMU</name>
<sequence>MAFLRKVISGPLETVNFMLMMCCSITSWLHQLGPKE</sequence>
<proteinExistence type="predicted"/>
<dbReference type="EMBL" id="GGEC01066991">
    <property type="protein sequence ID" value="MBX47475.1"/>
    <property type="molecule type" value="Transcribed_RNA"/>
</dbReference>